<organism evidence="2 3">
    <name type="scientific">Streptococcus hyointestinalis</name>
    <dbReference type="NCBI Taxonomy" id="1337"/>
    <lineage>
        <taxon>Bacteria</taxon>
        <taxon>Bacillati</taxon>
        <taxon>Bacillota</taxon>
        <taxon>Bacilli</taxon>
        <taxon>Lactobacillales</taxon>
        <taxon>Streptococcaceae</taxon>
        <taxon>Streptococcus</taxon>
    </lineage>
</organism>
<name>A0A380K7W2_9STRE</name>
<feature type="transmembrane region" description="Helical" evidence="1">
    <location>
        <begin position="31"/>
        <end position="49"/>
    </location>
</feature>
<protein>
    <submittedName>
        <fullName evidence="2">Membrane protein</fullName>
    </submittedName>
</protein>
<gene>
    <name evidence="2" type="ORF">NCTC12224_01290</name>
</gene>
<accession>A0A380K7W2</accession>
<keyword evidence="1" id="KW-1133">Transmembrane helix</keyword>
<keyword evidence="1" id="KW-0812">Transmembrane</keyword>
<dbReference type="InterPro" id="IPR021690">
    <property type="entry name" value="DUF3272"/>
</dbReference>
<evidence type="ECO:0000256" key="1">
    <source>
        <dbReference type="SAM" id="Phobius"/>
    </source>
</evidence>
<reference evidence="2 3" key="1">
    <citation type="submission" date="2018-06" db="EMBL/GenBank/DDBJ databases">
        <authorList>
            <consortium name="Pathogen Informatics"/>
            <person name="Doyle S."/>
        </authorList>
    </citation>
    <scope>NUCLEOTIDE SEQUENCE [LARGE SCALE GENOMIC DNA]</scope>
    <source>
        <strain evidence="2 3">NCTC12224</strain>
    </source>
</reference>
<sequence length="70" mass="8224">MWYNGFMNIQRFLLTAVLCAAETYFMNEAFFAGSYFFAGVWAFLLYRDLRRVYLVSKATDAIIDLTKNQD</sequence>
<dbReference type="AlphaFoldDB" id="A0A380K7W2"/>
<evidence type="ECO:0000313" key="3">
    <source>
        <dbReference type="Proteomes" id="UP000254924"/>
    </source>
</evidence>
<dbReference type="Proteomes" id="UP000254924">
    <property type="component" value="Unassembled WGS sequence"/>
</dbReference>
<proteinExistence type="predicted"/>
<dbReference type="EMBL" id="UHFN01000007">
    <property type="protein sequence ID" value="SUN61021.1"/>
    <property type="molecule type" value="Genomic_DNA"/>
</dbReference>
<dbReference type="Pfam" id="PF11676">
    <property type="entry name" value="DUF3272"/>
    <property type="match status" value="1"/>
</dbReference>
<keyword evidence="3" id="KW-1185">Reference proteome</keyword>
<keyword evidence="1" id="KW-0472">Membrane</keyword>
<evidence type="ECO:0000313" key="2">
    <source>
        <dbReference type="EMBL" id="SUN61021.1"/>
    </source>
</evidence>